<name>L1MZY6_9BACT</name>
<dbReference type="PANTHER" id="PTHR30068">
    <property type="entry name" value="URONATE ISOMERASE"/>
    <property type="match status" value="1"/>
</dbReference>
<evidence type="ECO:0000259" key="1">
    <source>
        <dbReference type="Pfam" id="PF01553"/>
    </source>
</evidence>
<keyword evidence="3" id="KW-1185">Reference proteome</keyword>
<keyword evidence="2" id="KW-0808">Transferase</keyword>
<gene>
    <name evidence="2" type="ORF">HMPREF9151_02410</name>
</gene>
<protein>
    <submittedName>
        <fullName evidence="2">Acyltransferase family protein</fullName>
    </submittedName>
</protein>
<dbReference type="Pfam" id="PF01553">
    <property type="entry name" value="Acyltransferase"/>
    <property type="match status" value="1"/>
</dbReference>
<evidence type="ECO:0000313" key="2">
    <source>
        <dbReference type="EMBL" id="EKX96564.1"/>
    </source>
</evidence>
<keyword evidence="2" id="KW-0012">Acyltransferase</keyword>
<dbReference type="STRING" id="1127699.HMPREF9151_02410"/>
<dbReference type="InterPro" id="IPR002123">
    <property type="entry name" value="Plipid/glycerol_acylTrfase"/>
</dbReference>
<dbReference type="SUPFAM" id="SSF69593">
    <property type="entry name" value="Glycerol-3-phosphate (1)-acyltransferase"/>
    <property type="match status" value="1"/>
</dbReference>
<accession>L1MZY6</accession>
<dbReference type="GO" id="GO:0016746">
    <property type="term" value="F:acyltransferase activity"/>
    <property type="evidence" value="ECO:0007669"/>
    <property type="project" value="UniProtKB-KW"/>
</dbReference>
<dbReference type="RefSeq" id="WP_009161270.1">
    <property type="nucleotide sequence ID" value="NZ_KB290963.1"/>
</dbReference>
<evidence type="ECO:0000313" key="3">
    <source>
        <dbReference type="Proteomes" id="UP000010433"/>
    </source>
</evidence>
<dbReference type="HOGENOM" id="CLU_061982_0_0_10"/>
<dbReference type="PATRIC" id="fig|1127699.3.peg.2211"/>
<dbReference type="EMBL" id="AMEP01000156">
    <property type="protein sequence ID" value="EKX96564.1"/>
    <property type="molecule type" value="Genomic_DNA"/>
</dbReference>
<organism evidence="2 3">
    <name type="scientific">Hoylesella saccharolytica F0055</name>
    <dbReference type="NCBI Taxonomy" id="1127699"/>
    <lineage>
        <taxon>Bacteria</taxon>
        <taxon>Pseudomonadati</taxon>
        <taxon>Bacteroidota</taxon>
        <taxon>Bacteroidia</taxon>
        <taxon>Bacteroidales</taxon>
        <taxon>Prevotellaceae</taxon>
        <taxon>Hoylesella</taxon>
    </lineage>
</organism>
<dbReference type="AlphaFoldDB" id="L1MZY6"/>
<feature type="domain" description="Phospholipid/glycerol acyltransferase" evidence="1">
    <location>
        <begin position="83"/>
        <end position="227"/>
    </location>
</feature>
<dbReference type="OrthoDB" id="1078132at2"/>
<dbReference type="GO" id="GO:0019698">
    <property type="term" value="P:D-galacturonate catabolic process"/>
    <property type="evidence" value="ECO:0007669"/>
    <property type="project" value="TreeGrafter"/>
</dbReference>
<proteinExistence type="predicted"/>
<reference evidence="2 3" key="1">
    <citation type="submission" date="2012-05" db="EMBL/GenBank/DDBJ databases">
        <authorList>
            <person name="Weinstock G."/>
            <person name="Sodergren E."/>
            <person name="Lobos E.A."/>
            <person name="Fulton L."/>
            <person name="Fulton R."/>
            <person name="Courtney L."/>
            <person name="Fronick C."/>
            <person name="O'Laughlin M."/>
            <person name="Godfrey J."/>
            <person name="Wilson R.M."/>
            <person name="Miner T."/>
            <person name="Farmer C."/>
            <person name="Delehaunty K."/>
            <person name="Cordes M."/>
            <person name="Minx P."/>
            <person name="Tomlinson C."/>
            <person name="Chen J."/>
            <person name="Wollam A."/>
            <person name="Pepin K.H."/>
            <person name="Bhonagiri V."/>
            <person name="Zhang X."/>
            <person name="Suruliraj S."/>
            <person name="Warren W."/>
            <person name="Mitreva M."/>
            <person name="Mardis E.R."/>
            <person name="Wilson R.K."/>
        </authorList>
    </citation>
    <scope>NUCLEOTIDE SEQUENCE [LARGE SCALE GENOMIC DNA]</scope>
    <source>
        <strain evidence="2 3">F0055</strain>
    </source>
</reference>
<dbReference type="Proteomes" id="UP000010433">
    <property type="component" value="Unassembled WGS sequence"/>
</dbReference>
<comment type="caution">
    <text evidence="2">The sequence shown here is derived from an EMBL/GenBank/DDBJ whole genome shotgun (WGS) entry which is preliminary data.</text>
</comment>
<dbReference type="GO" id="GO:0042840">
    <property type="term" value="P:D-glucuronate catabolic process"/>
    <property type="evidence" value="ECO:0007669"/>
    <property type="project" value="TreeGrafter"/>
</dbReference>
<sequence>MSNLAESIFDDIRPYYDSEIPQAMHRIAASDYLPQLADFVFPDKTYDEVADLLRGITTTHEFQHQVMYYFNRQVIQRSITEFSCNGLQQLDTGKPYLFVSNHRDIVLDASLLQNALVDNGFDTCEITFGANLMCNPLIIDIGCSNKMFRVERGGDARQFYQSSLHLSRYIRHVITEKHSSVWIAQRNGRTKDGVDLTEQGLIKMFAQSGGHDKMEALNQLNIVPIAVSYEWESCDVLKATEISQSLHGRYIKQPGEDIRSILTGIMQPKGRVHFEVCPPLKKEELEAFSSLPLNDAIRNVAELIDRRIIEAYRLMPTNYIAYQMLYPASDMEFPPIDEQQKQTFIDRINALKVAEARDILLHIYANPIHSKLKLSQH</sequence>
<dbReference type="PANTHER" id="PTHR30068:SF3">
    <property type="entry name" value="PHOSPHOLIPID_GLYCEROL ACYLTRANSFERASE DOMAIN-CONTAINING PROTEIN"/>
    <property type="match status" value="1"/>
</dbReference>